<accession>A0A381Y479</accession>
<reference evidence="1" key="1">
    <citation type="submission" date="2018-05" db="EMBL/GenBank/DDBJ databases">
        <authorList>
            <person name="Lanie J.A."/>
            <person name="Ng W.-L."/>
            <person name="Kazmierczak K.M."/>
            <person name="Andrzejewski T.M."/>
            <person name="Davidsen T.M."/>
            <person name="Wayne K.J."/>
            <person name="Tettelin H."/>
            <person name="Glass J.I."/>
            <person name="Rusch D."/>
            <person name="Podicherti R."/>
            <person name="Tsui H.-C.T."/>
            <person name="Winkler M.E."/>
        </authorList>
    </citation>
    <scope>NUCLEOTIDE SEQUENCE</scope>
</reference>
<dbReference type="InterPro" id="IPR026444">
    <property type="entry name" value="Secre_tail"/>
</dbReference>
<dbReference type="NCBIfam" id="TIGR04183">
    <property type="entry name" value="Por_Secre_tail"/>
    <property type="match status" value="1"/>
</dbReference>
<dbReference type="EMBL" id="UINC01017357">
    <property type="protein sequence ID" value="SVA71844.1"/>
    <property type="molecule type" value="Genomic_DNA"/>
</dbReference>
<dbReference type="InterPro" id="IPR013783">
    <property type="entry name" value="Ig-like_fold"/>
</dbReference>
<dbReference type="PANTHER" id="PTHR35340">
    <property type="entry name" value="PQQ ENZYME REPEAT PROTEIN-RELATED"/>
    <property type="match status" value="1"/>
</dbReference>
<name>A0A381Y479_9ZZZZ</name>
<dbReference type="AlphaFoldDB" id="A0A381Y479"/>
<protein>
    <recommendedName>
        <fullName evidence="2">Fibronectin type-III domain-containing protein</fullName>
    </recommendedName>
</protein>
<proteinExistence type="predicted"/>
<dbReference type="SUPFAM" id="SSF63825">
    <property type="entry name" value="YWTD domain"/>
    <property type="match status" value="1"/>
</dbReference>
<evidence type="ECO:0000313" key="1">
    <source>
        <dbReference type="EMBL" id="SVA71844.1"/>
    </source>
</evidence>
<dbReference type="InterPro" id="IPR053143">
    <property type="entry name" value="Arylsulfate_ST"/>
</dbReference>
<dbReference type="PANTHER" id="PTHR35340:SF5">
    <property type="entry name" value="ASST-DOMAIN-CONTAINING PROTEIN"/>
    <property type="match status" value="1"/>
</dbReference>
<organism evidence="1">
    <name type="scientific">marine metagenome</name>
    <dbReference type="NCBI Taxonomy" id="408172"/>
    <lineage>
        <taxon>unclassified sequences</taxon>
        <taxon>metagenomes</taxon>
        <taxon>ecological metagenomes</taxon>
    </lineage>
</organism>
<dbReference type="InterPro" id="IPR010262">
    <property type="entry name" value="Arylsulfotransferase_bact"/>
</dbReference>
<sequence>MEIKDIMAIYKILIFIFIVTLTFNGCFNSGTNDDEEIPTDTTEVVSGLLEPKNGITLNYIHVLFEWEQIPDASYYTIQFSEEPTFTTPIVSIQDSSLLYLEKYNIEWERLYYWRVRGYNSSGPVGDWKGPSSFTIGSPMSDISVKTFAQDQVMGGITVFSSFFNYYSAVIDFNGREIWNSGNENLVYYNYSKSGNIFGSVYQSDLENNLPGKEFSFIKGKIWEEPNDDFLHHDLIKLPNGNYLGIVEKTSIGPIPVGSWTNLFQDIGYIADGLIPEFTWVGDKLIEWDKDTKEVVWSWDVFDHFNMEDYDQFGGTWHGAYQSLKYDWTHVNAVIFDEDESAIYISTRHLSRITKIDYPSGEIIWNMGHQMASGDVDMGTDIGFSFQHSLQKLDNGNILTFDNGNLSPEFRGTEEPVSRAIEIEVTESGSNYSAELAWSYELPNDLFGFASGNTHKLQNGNVLITTVGGGGTSLEVTTEGDVVWEANYNLTLPNGAVYRAHRIPGLFPTAFSVLIDNYQTNGEDLGVYLPPGTSDISFSLVHEGGFGQSFTYELEDESGWFNLPTGSLFLEPGESESLVFSGNVTAITGGNTITLSIVPDHHPEKTKIINVTGYTSPLAVDGDIFPRGFELKQPFPNPFNSSISIQFSVGDENLLPIKLDIIDLAGHGIETLVDGNYEPGSHEVKWNADGHPSGLYFVKLAISEQIVTKKILYLK</sequence>
<evidence type="ECO:0008006" key="2">
    <source>
        <dbReference type="Google" id="ProtNLM"/>
    </source>
</evidence>
<dbReference type="GO" id="GO:0004062">
    <property type="term" value="F:aryl sulfotransferase activity"/>
    <property type="evidence" value="ECO:0007669"/>
    <property type="project" value="InterPro"/>
</dbReference>
<dbReference type="Pfam" id="PF05935">
    <property type="entry name" value="Arylsulfotrans"/>
    <property type="match status" value="1"/>
</dbReference>
<gene>
    <name evidence="1" type="ORF">METZ01_LOCUS124698</name>
</gene>
<dbReference type="Gene3D" id="2.60.40.10">
    <property type="entry name" value="Immunoglobulins"/>
    <property type="match status" value="1"/>
</dbReference>